<dbReference type="InterPro" id="IPR017039">
    <property type="entry name" value="Virul_fac_BrkB"/>
</dbReference>
<reference evidence="8 9" key="1">
    <citation type="submission" date="2019-12" db="EMBL/GenBank/DDBJ databases">
        <title>Isolation and characterization of three novel carbon monoxide-oxidizing members of Halobacteria from salione crusts and soils.</title>
        <authorList>
            <person name="Myers M.R."/>
            <person name="King G.M."/>
        </authorList>
    </citation>
    <scope>NUCLEOTIDE SEQUENCE [LARGE SCALE GENOMIC DNA]</scope>
    <source>
        <strain evidence="8 9">WSA2</strain>
    </source>
</reference>
<accession>A0A6B0ST40</accession>
<dbReference type="PANTHER" id="PTHR30213">
    <property type="entry name" value="INNER MEMBRANE PROTEIN YHJD"/>
    <property type="match status" value="1"/>
</dbReference>
<dbReference type="AlphaFoldDB" id="A0A6B0ST40"/>
<keyword evidence="3 7" id="KW-0812">Transmembrane</keyword>
<comment type="caution">
    <text evidence="8">The sequence shown here is derived from an EMBL/GenBank/DDBJ whole genome shotgun (WGS) entry which is preliminary data.</text>
</comment>
<gene>
    <name evidence="8" type="ORF">GRX01_10250</name>
</gene>
<evidence type="ECO:0000256" key="5">
    <source>
        <dbReference type="ARBA" id="ARBA00023136"/>
    </source>
</evidence>
<feature type="transmembrane region" description="Helical" evidence="7">
    <location>
        <begin position="205"/>
        <end position="227"/>
    </location>
</feature>
<evidence type="ECO:0000256" key="2">
    <source>
        <dbReference type="ARBA" id="ARBA00022475"/>
    </source>
</evidence>
<evidence type="ECO:0000256" key="6">
    <source>
        <dbReference type="SAM" id="MobiDB-lite"/>
    </source>
</evidence>
<comment type="subcellular location">
    <subcellularLocation>
        <location evidence="1">Cell membrane</location>
        <topology evidence="1">Multi-pass membrane protein</topology>
    </subcellularLocation>
</comment>
<evidence type="ECO:0000256" key="7">
    <source>
        <dbReference type="SAM" id="Phobius"/>
    </source>
</evidence>
<proteinExistence type="predicted"/>
<feature type="transmembrane region" description="Helical" evidence="7">
    <location>
        <begin position="143"/>
        <end position="166"/>
    </location>
</feature>
<evidence type="ECO:0000313" key="8">
    <source>
        <dbReference type="EMBL" id="MXR41717.1"/>
    </source>
</evidence>
<evidence type="ECO:0000256" key="1">
    <source>
        <dbReference type="ARBA" id="ARBA00004651"/>
    </source>
</evidence>
<keyword evidence="4 7" id="KW-1133">Transmembrane helix</keyword>
<sequence>MQAESEPAGATGSLRRAASFVREVAARTSDGNVTFLAASVAYYAFVSLLPAAVLALVVAVTVGGQQLASAVVDASGEFLTATGQELLVAALVNGPGQGSVTLISLPLTLWGALKVLRGLDIAFSQVYGIEGAVGLVDQLRDSLVVAASVGGSIGAMVLLGAVVAIVDVGAVTVVASVLALPALLTAAFLPMYYNFPDSEVTVRDVLPGAVFAGVGWTVLRVVFQAYVEFSAGGGGDEGAVYGVLGGVLLFVTFLYFGATLVLVGAVVNVVLRDGGWGSRRSGGEDPASTGQTGKIKGRTRVRGDE</sequence>
<dbReference type="GO" id="GO:0005886">
    <property type="term" value="C:plasma membrane"/>
    <property type="evidence" value="ECO:0007669"/>
    <property type="project" value="UniProtKB-SubCell"/>
</dbReference>
<keyword evidence="9" id="KW-1185">Reference proteome</keyword>
<evidence type="ECO:0000256" key="4">
    <source>
        <dbReference type="ARBA" id="ARBA00022989"/>
    </source>
</evidence>
<keyword evidence="2" id="KW-1003">Cell membrane</keyword>
<dbReference type="OrthoDB" id="204872at2157"/>
<dbReference type="RefSeq" id="WP_159666720.1">
    <property type="nucleotide sequence ID" value="NZ_WUUS01000006.1"/>
</dbReference>
<dbReference type="EMBL" id="WUUS01000006">
    <property type="protein sequence ID" value="MXR41717.1"/>
    <property type="molecule type" value="Genomic_DNA"/>
</dbReference>
<feature type="compositionally biased region" description="Basic residues" evidence="6">
    <location>
        <begin position="295"/>
        <end position="305"/>
    </location>
</feature>
<feature type="transmembrane region" description="Helical" evidence="7">
    <location>
        <begin position="172"/>
        <end position="193"/>
    </location>
</feature>
<protein>
    <submittedName>
        <fullName evidence="8">YihY/virulence factor BrkB family protein</fullName>
    </submittedName>
</protein>
<name>A0A6B0ST40_9EURY</name>
<evidence type="ECO:0000256" key="3">
    <source>
        <dbReference type="ARBA" id="ARBA00022692"/>
    </source>
</evidence>
<dbReference type="PIRSF" id="PIRSF035875">
    <property type="entry name" value="RNase_BN"/>
    <property type="match status" value="1"/>
</dbReference>
<feature type="transmembrane region" description="Helical" evidence="7">
    <location>
        <begin position="239"/>
        <end position="271"/>
    </location>
</feature>
<feature type="transmembrane region" description="Helical" evidence="7">
    <location>
        <begin position="40"/>
        <end position="62"/>
    </location>
</feature>
<dbReference type="Pfam" id="PF03631">
    <property type="entry name" value="Virul_fac_BrkB"/>
    <property type="match status" value="1"/>
</dbReference>
<dbReference type="PANTHER" id="PTHR30213:SF0">
    <property type="entry name" value="UPF0761 MEMBRANE PROTEIN YIHY"/>
    <property type="match status" value="1"/>
</dbReference>
<organism evidence="8 9">
    <name type="scientific">Halobaculum saliterrae</name>
    <dbReference type="NCBI Taxonomy" id="2073113"/>
    <lineage>
        <taxon>Archaea</taxon>
        <taxon>Methanobacteriati</taxon>
        <taxon>Methanobacteriota</taxon>
        <taxon>Stenosarchaea group</taxon>
        <taxon>Halobacteria</taxon>
        <taxon>Halobacteriales</taxon>
        <taxon>Haloferacaceae</taxon>
        <taxon>Halobaculum</taxon>
    </lineage>
</organism>
<dbReference type="Proteomes" id="UP000437065">
    <property type="component" value="Unassembled WGS sequence"/>
</dbReference>
<evidence type="ECO:0000313" key="9">
    <source>
        <dbReference type="Proteomes" id="UP000437065"/>
    </source>
</evidence>
<feature type="region of interest" description="Disordered" evidence="6">
    <location>
        <begin position="278"/>
        <end position="305"/>
    </location>
</feature>
<keyword evidence="5 7" id="KW-0472">Membrane</keyword>